<dbReference type="SMART" id="SM00584">
    <property type="entry name" value="TLDc"/>
    <property type="match status" value="1"/>
</dbReference>
<dbReference type="Proteomes" id="UP001303046">
    <property type="component" value="Unassembled WGS sequence"/>
</dbReference>
<dbReference type="InterPro" id="IPR006571">
    <property type="entry name" value="TLDc_dom"/>
</dbReference>
<evidence type="ECO:0000313" key="3">
    <source>
        <dbReference type="Proteomes" id="UP001303046"/>
    </source>
</evidence>
<reference evidence="2 3" key="1">
    <citation type="submission" date="2023-08" db="EMBL/GenBank/DDBJ databases">
        <title>A Necator americanus chromosomal reference genome.</title>
        <authorList>
            <person name="Ilik V."/>
            <person name="Petrzelkova K.J."/>
            <person name="Pardy F."/>
            <person name="Fuh T."/>
            <person name="Niatou-Singa F.S."/>
            <person name="Gouil Q."/>
            <person name="Baker L."/>
            <person name="Ritchie M.E."/>
            <person name="Jex A.R."/>
            <person name="Gazzola D."/>
            <person name="Li H."/>
            <person name="Toshio Fujiwara R."/>
            <person name="Zhan B."/>
            <person name="Aroian R.V."/>
            <person name="Pafco B."/>
            <person name="Schwarz E.M."/>
        </authorList>
    </citation>
    <scope>NUCLEOTIDE SEQUENCE [LARGE SCALE GENOMIC DNA]</scope>
    <source>
        <strain evidence="2 3">Aroian</strain>
        <tissue evidence="2">Whole animal</tissue>
    </source>
</reference>
<dbReference type="PROSITE" id="PS51886">
    <property type="entry name" value="TLDC"/>
    <property type="match status" value="1"/>
</dbReference>
<name>A0ABR1CMJ6_NECAM</name>
<dbReference type="PANTHER" id="PTHR23354:SF108">
    <property type="entry name" value="RE10231P"/>
    <property type="match status" value="1"/>
</dbReference>
<dbReference type="Pfam" id="PF07534">
    <property type="entry name" value="TLD"/>
    <property type="match status" value="1"/>
</dbReference>
<feature type="domain" description="TLDc" evidence="1">
    <location>
        <begin position="194"/>
        <end position="335"/>
    </location>
</feature>
<accession>A0ABR1CMJ6</accession>
<gene>
    <name evidence="2" type="primary">Necator_chrIII.g8982</name>
    <name evidence="2" type="ORF">RB195_008217</name>
</gene>
<dbReference type="EMBL" id="JAVFWL010000003">
    <property type="protein sequence ID" value="KAK6739584.1"/>
    <property type="molecule type" value="Genomic_DNA"/>
</dbReference>
<comment type="caution">
    <text evidence="2">The sequence shown here is derived from an EMBL/GenBank/DDBJ whole genome shotgun (WGS) entry which is preliminary data.</text>
</comment>
<protein>
    <recommendedName>
        <fullName evidence="1">TLDc domain-containing protein</fullName>
    </recommendedName>
</protein>
<keyword evidence="3" id="KW-1185">Reference proteome</keyword>
<sequence>MGNSEGKTKEFDKSSASSTSRRIDKRVEQAFVTLTGSASTALTFGILKGVFSEGLAESLWKYLSDSKPCDATLSIDEFSRHAPSLMGTSTDIYIKVCQPVLHLIKTCSEAAGAGAVAGDEPFIRNLVNEMSAGGSNANAIICWKNALCPKFCNALQGLVLQVFLGYNYPATDYSSDILTPLQMWYVQCSLPGKYFATENTKKYLRIFYDSTYTSCVSATHWTPLYSSATHGISVNRFETNVFDYRGPTVSIFELTDKSVYVLATEETWRHGSSRFGGSDTMLFQLAPKLDRWEASASIYCNFKIRSAGFGLSFKDVMKIDKDMSNIESIEVWGCAASNALEDQQKLRMWQNQQAEKNRKVPLPGNWDDNPDKTILEMAGFKFSDERRKMDLEAQSTR</sequence>
<proteinExistence type="predicted"/>
<dbReference type="PANTHER" id="PTHR23354">
    <property type="entry name" value="NUCLEOLAR PROTEIN 7/ESTROGEN RECEPTOR COACTIVATOR-RELATED"/>
    <property type="match status" value="1"/>
</dbReference>
<evidence type="ECO:0000259" key="1">
    <source>
        <dbReference type="PROSITE" id="PS51886"/>
    </source>
</evidence>
<organism evidence="2 3">
    <name type="scientific">Necator americanus</name>
    <name type="common">Human hookworm</name>
    <dbReference type="NCBI Taxonomy" id="51031"/>
    <lineage>
        <taxon>Eukaryota</taxon>
        <taxon>Metazoa</taxon>
        <taxon>Ecdysozoa</taxon>
        <taxon>Nematoda</taxon>
        <taxon>Chromadorea</taxon>
        <taxon>Rhabditida</taxon>
        <taxon>Rhabditina</taxon>
        <taxon>Rhabditomorpha</taxon>
        <taxon>Strongyloidea</taxon>
        <taxon>Ancylostomatidae</taxon>
        <taxon>Bunostominae</taxon>
        <taxon>Necator</taxon>
    </lineage>
</organism>
<evidence type="ECO:0000313" key="2">
    <source>
        <dbReference type="EMBL" id="KAK6739584.1"/>
    </source>
</evidence>